<protein>
    <submittedName>
        <fullName evidence="2">Uncharacterized protein</fullName>
    </submittedName>
</protein>
<organism evidence="2 3">
    <name type="scientific">Suillus fuscotomentosus</name>
    <dbReference type="NCBI Taxonomy" id="1912939"/>
    <lineage>
        <taxon>Eukaryota</taxon>
        <taxon>Fungi</taxon>
        <taxon>Dikarya</taxon>
        <taxon>Basidiomycota</taxon>
        <taxon>Agaricomycotina</taxon>
        <taxon>Agaricomycetes</taxon>
        <taxon>Agaricomycetidae</taxon>
        <taxon>Boletales</taxon>
        <taxon>Suillineae</taxon>
        <taxon>Suillaceae</taxon>
        <taxon>Suillus</taxon>
    </lineage>
</organism>
<evidence type="ECO:0000313" key="3">
    <source>
        <dbReference type="Proteomes" id="UP001195769"/>
    </source>
</evidence>
<dbReference type="RefSeq" id="XP_041219421.1">
    <property type="nucleotide sequence ID" value="XM_041373055.1"/>
</dbReference>
<evidence type="ECO:0000313" key="2">
    <source>
        <dbReference type="EMBL" id="KAG1893845.1"/>
    </source>
</evidence>
<accession>A0AAD4DTV1</accession>
<keyword evidence="1" id="KW-0732">Signal</keyword>
<dbReference type="Proteomes" id="UP001195769">
    <property type="component" value="Unassembled WGS sequence"/>
</dbReference>
<feature type="chain" id="PRO_5042115200" evidence="1">
    <location>
        <begin position="23"/>
        <end position="128"/>
    </location>
</feature>
<reference evidence="2" key="1">
    <citation type="journal article" date="2020" name="New Phytol.">
        <title>Comparative genomics reveals dynamic genome evolution in host specialist ectomycorrhizal fungi.</title>
        <authorList>
            <person name="Lofgren L.A."/>
            <person name="Nguyen N.H."/>
            <person name="Vilgalys R."/>
            <person name="Ruytinx J."/>
            <person name="Liao H.L."/>
            <person name="Branco S."/>
            <person name="Kuo A."/>
            <person name="LaButti K."/>
            <person name="Lipzen A."/>
            <person name="Andreopoulos W."/>
            <person name="Pangilinan J."/>
            <person name="Riley R."/>
            <person name="Hundley H."/>
            <person name="Na H."/>
            <person name="Barry K."/>
            <person name="Grigoriev I.V."/>
            <person name="Stajich J.E."/>
            <person name="Kennedy P.G."/>
        </authorList>
    </citation>
    <scope>NUCLEOTIDE SEQUENCE</scope>
    <source>
        <strain evidence="2">FC203</strain>
    </source>
</reference>
<sequence>MLTSFTRFTVALALTFSVFGAAIPVTTDTTTTSSARTTPVGALWKNNVHEKVTAAPAQTAIAEGDLSNMSSRNLLLTVSSGRLAPSRRSGELWKGIEHEEVARDAPSRRSGELWRGLEHVEISTSPEA</sequence>
<gene>
    <name evidence="2" type="ORF">F5891DRAFT_743014</name>
</gene>
<comment type="caution">
    <text evidence="2">The sequence shown here is derived from an EMBL/GenBank/DDBJ whole genome shotgun (WGS) entry which is preliminary data.</text>
</comment>
<name>A0AAD4DTV1_9AGAM</name>
<dbReference type="GeneID" id="64667353"/>
<dbReference type="AlphaFoldDB" id="A0AAD4DTV1"/>
<feature type="signal peptide" evidence="1">
    <location>
        <begin position="1"/>
        <end position="22"/>
    </location>
</feature>
<keyword evidence="3" id="KW-1185">Reference proteome</keyword>
<evidence type="ECO:0000256" key="1">
    <source>
        <dbReference type="SAM" id="SignalP"/>
    </source>
</evidence>
<dbReference type="EMBL" id="JABBWK010000089">
    <property type="protein sequence ID" value="KAG1893845.1"/>
    <property type="molecule type" value="Genomic_DNA"/>
</dbReference>
<proteinExistence type="predicted"/>